<evidence type="ECO:0008006" key="3">
    <source>
        <dbReference type="Google" id="ProtNLM"/>
    </source>
</evidence>
<comment type="caution">
    <text evidence="1">The sequence shown here is derived from an EMBL/GenBank/DDBJ whole genome shotgun (WGS) entry which is preliminary data.</text>
</comment>
<dbReference type="Pfam" id="PF04343">
    <property type="entry name" value="DUF488"/>
    <property type="match status" value="1"/>
</dbReference>
<gene>
    <name evidence="1" type="ORF">FH603_1510</name>
</gene>
<dbReference type="InterPro" id="IPR007438">
    <property type="entry name" value="DUF488"/>
</dbReference>
<dbReference type="PANTHER" id="PTHR39337">
    <property type="entry name" value="BLR5642 PROTEIN"/>
    <property type="match status" value="1"/>
</dbReference>
<dbReference type="EMBL" id="VFIA01000007">
    <property type="protein sequence ID" value="MBC3791012.1"/>
    <property type="molecule type" value="Genomic_DNA"/>
</dbReference>
<proteinExistence type="predicted"/>
<reference evidence="1 2" key="1">
    <citation type="submission" date="2019-06" db="EMBL/GenBank/DDBJ databases">
        <title>Spirosoma utsteinense sp. nov. isolated from Antarctic ice-free soils.</title>
        <authorList>
            <person name="Tahon G."/>
        </authorList>
    </citation>
    <scope>NUCLEOTIDE SEQUENCE [LARGE SCALE GENOMIC DNA]</scope>
    <source>
        <strain evidence="1 2">LMG 31447</strain>
    </source>
</reference>
<dbReference type="RefSeq" id="WP_186736820.1">
    <property type="nucleotide sequence ID" value="NZ_VFIA01000007.1"/>
</dbReference>
<name>A0ABR6W3H3_9BACT</name>
<protein>
    <recommendedName>
        <fullName evidence="3">DUF488 domain-containing protein</fullName>
    </recommendedName>
</protein>
<keyword evidence="2" id="KW-1185">Reference proteome</keyword>
<dbReference type="PANTHER" id="PTHR39337:SF1">
    <property type="entry name" value="BLR5642 PROTEIN"/>
    <property type="match status" value="1"/>
</dbReference>
<sequence>MIIAKFANMMYYRRKILLALLQAFDGQLGKTDLQKLLLIVTKLQPKPSFDFVPHRFGCYSYQSSWDLRALKAYGIVAESDHGWEIIKVEDYRGMLVEDDKSRINHVARAYKDYNTDQLTKATYIEFPYYAIRSEKASKLLNKEELKVIEKYIPIDEEKSLFTIGYEGLNVESYFNKLIRNNVKVLCDVRRNALSQKVGFSKSTLSSVCESLGIMYVHIPSLGIPSEKRQNLKTQKDYDVLFADFESTYLVNQTSKLYSILSLLNIHKRVALTCFEASPCQCHRSKVAKGITELPEWSYKLKHL</sequence>
<evidence type="ECO:0000313" key="1">
    <source>
        <dbReference type="EMBL" id="MBC3791012.1"/>
    </source>
</evidence>
<evidence type="ECO:0000313" key="2">
    <source>
        <dbReference type="Proteomes" id="UP000700732"/>
    </source>
</evidence>
<dbReference type="Proteomes" id="UP000700732">
    <property type="component" value="Unassembled WGS sequence"/>
</dbReference>
<accession>A0ABR6W3H3</accession>
<organism evidence="1 2">
    <name type="scientific">Spirosoma utsteinense</name>
    <dbReference type="NCBI Taxonomy" id="2585773"/>
    <lineage>
        <taxon>Bacteria</taxon>
        <taxon>Pseudomonadati</taxon>
        <taxon>Bacteroidota</taxon>
        <taxon>Cytophagia</taxon>
        <taxon>Cytophagales</taxon>
        <taxon>Cytophagaceae</taxon>
        <taxon>Spirosoma</taxon>
    </lineage>
</organism>